<evidence type="ECO:0000313" key="3">
    <source>
        <dbReference type="Proteomes" id="UP000187203"/>
    </source>
</evidence>
<accession>A0A1R3JK47</accession>
<feature type="transmembrane region" description="Helical" evidence="1">
    <location>
        <begin position="75"/>
        <end position="98"/>
    </location>
</feature>
<sequence length="123" mass="13195">MDLAKKEREAGELQSCFPSSFLATSAGGYVVSEIQGWKYLKGKRFRVCSFRVQSDFGIGEIYGQELWGRDESCNYCIVSVCSVALFTLAMAAAIFSSLSSVKLGPQWAGICNGMAAGVILAAS</sequence>
<evidence type="ECO:0000256" key="1">
    <source>
        <dbReference type="SAM" id="Phobius"/>
    </source>
</evidence>
<comment type="caution">
    <text evidence="2">The sequence shown here is derived from an EMBL/GenBank/DDBJ whole genome shotgun (WGS) entry which is preliminary data.</text>
</comment>
<keyword evidence="3" id="KW-1185">Reference proteome</keyword>
<keyword evidence="1" id="KW-0472">Membrane</keyword>
<name>A0A1R3JK47_9ROSI</name>
<protein>
    <submittedName>
        <fullName evidence="2">Metal ion transporter</fullName>
    </submittedName>
</protein>
<keyword evidence="1" id="KW-0812">Transmembrane</keyword>
<dbReference type="Proteomes" id="UP000187203">
    <property type="component" value="Unassembled WGS sequence"/>
</dbReference>
<gene>
    <name evidence="2" type="ORF">COLO4_16027</name>
</gene>
<feature type="transmembrane region" description="Helical" evidence="1">
    <location>
        <begin position="104"/>
        <end position="122"/>
    </location>
</feature>
<dbReference type="STRING" id="93759.A0A1R3JK47"/>
<dbReference type="EMBL" id="AWUE01015864">
    <property type="protein sequence ID" value="OMO95229.1"/>
    <property type="molecule type" value="Genomic_DNA"/>
</dbReference>
<keyword evidence="1" id="KW-1133">Transmembrane helix</keyword>
<organism evidence="2 3">
    <name type="scientific">Corchorus olitorius</name>
    <dbReference type="NCBI Taxonomy" id="93759"/>
    <lineage>
        <taxon>Eukaryota</taxon>
        <taxon>Viridiplantae</taxon>
        <taxon>Streptophyta</taxon>
        <taxon>Embryophyta</taxon>
        <taxon>Tracheophyta</taxon>
        <taxon>Spermatophyta</taxon>
        <taxon>Magnoliopsida</taxon>
        <taxon>eudicotyledons</taxon>
        <taxon>Gunneridae</taxon>
        <taxon>Pentapetalae</taxon>
        <taxon>rosids</taxon>
        <taxon>malvids</taxon>
        <taxon>Malvales</taxon>
        <taxon>Malvaceae</taxon>
        <taxon>Grewioideae</taxon>
        <taxon>Apeibeae</taxon>
        <taxon>Corchorus</taxon>
    </lineage>
</organism>
<proteinExistence type="predicted"/>
<evidence type="ECO:0000313" key="2">
    <source>
        <dbReference type="EMBL" id="OMO95229.1"/>
    </source>
</evidence>
<reference evidence="3" key="1">
    <citation type="submission" date="2013-09" db="EMBL/GenBank/DDBJ databases">
        <title>Corchorus olitorius genome sequencing.</title>
        <authorList>
            <person name="Alam M."/>
            <person name="Haque M.S."/>
            <person name="Islam M.S."/>
            <person name="Emdad E.M."/>
            <person name="Islam M.M."/>
            <person name="Ahmed B."/>
            <person name="Halim A."/>
            <person name="Hossen Q.M.M."/>
            <person name="Hossain M.Z."/>
            <person name="Ahmed R."/>
            <person name="Khan M.M."/>
            <person name="Islam R."/>
            <person name="Rashid M.M."/>
            <person name="Khan S.A."/>
            <person name="Rahman M.S."/>
            <person name="Alam M."/>
            <person name="Yahiya A.S."/>
            <person name="Khan M.S."/>
            <person name="Azam M.S."/>
            <person name="Haque T."/>
            <person name="Lashkar M.Z.H."/>
            <person name="Akhand A.I."/>
            <person name="Morshed G."/>
            <person name="Roy S."/>
            <person name="Uddin K.S."/>
            <person name="Rabeya T."/>
            <person name="Hossain A.S."/>
            <person name="Chowdhury A."/>
            <person name="Snigdha A.R."/>
            <person name="Mortoza M.S."/>
            <person name="Matin S.A."/>
            <person name="Hoque S.M.E."/>
            <person name="Islam M.K."/>
            <person name="Roy D.K."/>
            <person name="Haider R."/>
            <person name="Moosa M.M."/>
            <person name="Elias S.M."/>
            <person name="Hasan A.M."/>
            <person name="Jahan S."/>
            <person name="Shafiuddin M."/>
            <person name="Mahmood N."/>
            <person name="Shommy N.S."/>
        </authorList>
    </citation>
    <scope>NUCLEOTIDE SEQUENCE [LARGE SCALE GENOMIC DNA]</scope>
    <source>
        <strain evidence="3">cv. O-4</strain>
    </source>
</reference>
<dbReference type="AlphaFoldDB" id="A0A1R3JK47"/>